<organism evidence="1 2">
    <name type="scientific">Nocardioides lianchengensis</name>
    <dbReference type="NCBI Taxonomy" id="1045774"/>
    <lineage>
        <taxon>Bacteria</taxon>
        <taxon>Bacillati</taxon>
        <taxon>Actinomycetota</taxon>
        <taxon>Actinomycetes</taxon>
        <taxon>Propionibacteriales</taxon>
        <taxon>Nocardioidaceae</taxon>
        <taxon>Nocardioides</taxon>
    </lineage>
</organism>
<dbReference type="EMBL" id="FMZM01000017">
    <property type="protein sequence ID" value="SDE22417.1"/>
    <property type="molecule type" value="Genomic_DNA"/>
</dbReference>
<reference evidence="1 2" key="1">
    <citation type="submission" date="2016-10" db="EMBL/GenBank/DDBJ databases">
        <authorList>
            <person name="de Groot N.N."/>
        </authorList>
    </citation>
    <scope>NUCLEOTIDE SEQUENCE [LARGE SCALE GENOMIC DNA]</scope>
    <source>
        <strain evidence="1 2">CGMCC 4.6858</strain>
    </source>
</reference>
<dbReference type="AlphaFoldDB" id="A0A1G7B6C0"/>
<dbReference type="STRING" id="1045774.SAMN05421872_11741"/>
<accession>A0A1G7B6C0</accession>
<dbReference type="Proteomes" id="UP000199034">
    <property type="component" value="Unassembled WGS sequence"/>
</dbReference>
<protein>
    <submittedName>
        <fullName evidence="1">Uncharacterized protein</fullName>
    </submittedName>
</protein>
<evidence type="ECO:0000313" key="2">
    <source>
        <dbReference type="Proteomes" id="UP000199034"/>
    </source>
</evidence>
<dbReference type="RefSeq" id="WP_139175836.1">
    <property type="nucleotide sequence ID" value="NZ_FMZM01000017.1"/>
</dbReference>
<evidence type="ECO:0000313" key="1">
    <source>
        <dbReference type="EMBL" id="SDE22417.1"/>
    </source>
</evidence>
<dbReference type="OrthoDB" id="3821392at2"/>
<gene>
    <name evidence="1" type="ORF">SAMN05421872_11741</name>
</gene>
<proteinExistence type="predicted"/>
<sequence>MRTRILLRGGVAAALVALVMSGVQSSQADEWYPGLPDATFGAWTNTSQGGLTYATRAKQWFRSPTGMAVSEVFFGNQDGEPGRNWVRGQAYFVSPQGAPATYGYLESMTVRSVGFGMMPVEATIQVSQRREDGYPIPFDITMRNRLVRYPGSDRLDRSYEAAAINDSVNVRVLAVRIDGVDLELDGDCRTREPAPVSLLSPAYVIEDAYRTTNTIEDWYRTQDPATYFHPSWGGQLSGTITIPPFTGCTTSAGDDLSDLLTLSASGPDNPISARAGWPCVLRVNGAQSPMPPGVSSPKLGSAAGGETQFGGRVTDGCVGVKPFAYPAREDD</sequence>
<keyword evidence="2" id="KW-1185">Reference proteome</keyword>
<name>A0A1G7B6C0_9ACTN</name>